<reference evidence="1" key="1">
    <citation type="submission" date="2020-05" db="EMBL/GenBank/DDBJ databases">
        <authorList>
            <person name="Chiriac C."/>
            <person name="Salcher M."/>
            <person name="Ghai R."/>
            <person name="Kavagutti S V."/>
        </authorList>
    </citation>
    <scope>NUCLEOTIDE SEQUENCE</scope>
</reference>
<gene>
    <name evidence="1" type="ORF">UFOPK3720_00466</name>
</gene>
<sequence length="54" mass="5947">MATFSPGMWASHASRLWLCWAAADMPPPPAVVMVRGTDTAPPNMYFILAAWLKI</sequence>
<organism evidence="1">
    <name type="scientific">freshwater metagenome</name>
    <dbReference type="NCBI Taxonomy" id="449393"/>
    <lineage>
        <taxon>unclassified sequences</taxon>
        <taxon>metagenomes</taxon>
        <taxon>ecological metagenomes</taxon>
    </lineage>
</organism>
<dbReference type="EMBL" id="CAFBNB010000063">
    <property type="protein sequence ID" value="CAB4925795.1"/>
    <property type="molecule type" value="Genomic_DNA"/>
</dbReference>
<accession>A0A6J7I4P9</accession>
<name>A0A6J7I4P9_9ZZZZ</name>
<evidence type="ECO:0000313" key="1">
    <source>
        <dbReference type="EMBL" id="CAB4925795.1"/>
    </source>
</evidence>
<proteinExistence type="predicted"/>
<dbReference type="AlphaFoldDB" id="A0A6J7I4P9"/>
<protein>
    <submittedName>
        <fullName evidence="1">Unannotated protein</fullName>
    </submittedName>
</protein>